<keyword evidence="1" id="KW-1133">Transmembrane helix</keyword>
<sequence>MNPEEAAQNLATIRETQVRAVGSHRWFPAWYMAGIGLFVTGIQFVTEPGAGSPVKAVVAALLAAGLGALAAVFVGTRRMTVDNGLAWPAFLPVFLPWLAVGLGLALGSAFFFSAMEVPYGRTYGGLAFTAFMAATSPLISRWVARRMARKLEAGL</sequence>
<reference evidence="2 3" key="1">
    <citation type="submission" date="2024-09" db="EMBL/GenBank/DDBJ databases">
        <authorList>
            <person name="Sun Q."/>
            <person name="Mori K."/>
        </authorList>
    </citation>
    <scope>NUCLEOTIDE SEQUENCE [LARGE SCALE GENOMIC DNA]</scope>
    <source>
        <strain evidence="2 3">TBRC 1851</strain>
    </source>
</reference>
<evidence type="ECO:0000313" key="3">
    <source>
        <dbReference type="Proteomes" id="UP001589870"/>
    </source>
</evidence>
<name>A0ABV6UC48_9ACTN</name>
<organism evidence="2 3">
    <name type="scientific">Sphaerimonospora cavernae</name>
    <dbReference type="NCBI Taxonomy" id="1740611"/>
    <lineage>
        <taxon>Bacteria</taxon>
        <taxon>Bacillati</taxon>
        <taxon>Actinomycetota</taxon>
        <taxon>Actinomycetes</taxon>
        <taxon>Streptosporangiales</taxon>
        <taxon>Streptosporangiaceae</taxon>
        <taxon>Sphaerimonospora</taxon>
    </lineage>
</organism>
<feature type="transmembrane region" description="Helical" evidence="1">
    <location>
        <begin position="123"/>
        <end position="144"/>
    </location>
</feature>
<keyword evidence="1" id="KW-0472">Membrane</keyword>
<comment type="caution">
    <text evidence="2">The sequence shown here is derived from an EMBL/GenBank/DDBJ whole genome shotgun (WGS) entry which is preliminary data.</text>
</comment>
<accession>A0ABV6UC48</accession>
<evidence type="ECO:0000256" key="1">
    <source>
        <dbReference type="SAM" id="Phobius"/>
    </source>
</evidence>
<evidence type="ECO:0008006" key="4">
    <source>
        <dbReference type="Google" id="ProtNLM"/>
    </source>
</evidence>
<dbReference type="RefSeq" id="WP_394303747.1">
    <property type="nucleotide sequence ID" value="NZ_JBHMQT010000058.1"/>
</dbReference>
<feature type="transmembrane region" description="Helical" evidence="1">
    <location>
        <begin position="26"/>
        <end position="45"/>
    </location>
</feature>
<keyword evidence="1" id="KW-0812">Transmembrane</keyword>
<feature type="transmembrane region" description="Helical" evidence="1">
    <location>
        <begin position="57"/>
        <end position="75"/>
    </location>
</feature>
<gene>
    <name evidence="2" type="ORF">ACFHYQ_25885</name>
</gene>
<evidence type="ECO:0000313" key="2">
    <source>
        <dbReference type="EMBL" id="MFC0865733.1"/>
    </source>
</evidence>
<dbReference type="EMBL" id="JBHMQT010000058">
    <property type="protein sequence ID" value="MFC0865733.1"/>
    <property type="molecule type" value="Genomic_DNA"/>
</dbReference>
<keyword evidence="3" id="KW-1185">Reference proteome</keyword>
<dbReference type="Proteomes" id="UP001589870">
    <property type="component" value="Unassembled WGS sequence"/>
</dbReference>
<proteinExistence type="predicted"/>
<protein>
    <recommendedName>
        <fullName evidence="4">Transmembrane protein</fullName>
    </recommendedName>
</protein>
<feature type="transmembrane region" description="Helical" evidence="1">
    <location>
        <begin position="87"/>
        <end position="111"/>
    </location>
</feature>